<comment type="caution">
    <text evidence="2">The sequence shown here is derived from an EMBL/GenBank/DDBJ whole genome shotgun (WGS) entry which is preliminary data.</text>
</comment>
<feature type="domain" description="Origin recognition complex subunit 5 C-terminal" evidence="1">
    <location>
        <begin position="273"/>
        <end position="403"/>
    </location>
</feature>
<dbReference type="Pfam" id="PF14630">
    <property type="entry name" value="ORC5_C"/>
    <property type="match status" value="1"/>
</dbReference>
<dbReference type="GO" id="GO:0003688">
    <property type="term" value="F:DNA replication origin binding"/>
    <property type="evidence" value="ECO:0007669"/>
    <property type="project" value="TreeGrafter"/>
</dbReference>
<dbReference type="GO" id="GO:0005664">
    <property type="term" value="C:nuclear origin of replication recognition complex"/>
    <property type="evidence" value="ECO:0007669"/>
    <property type="project" value="TreeGrafter"/>
</dbReference>
<dbReference type="PANTHER" id="PTHR12705">
    <property type="entry name" value="ORIGIN RECOGNITION COMPLEX SUBUNIT 5"/>
    <property type="match status" value="1"/>
</dbReference>
<evidence type="ECO:0000313" key="2">
    <source>
        <dbReference type="EMBL" id="OAO15350.1"/>
    </source>
</evidence>
<organism evidence="2 3">
    <name type="scientific">Blastocystis sp. subtype 1 (strain ATCC 50177 / NandII)</name>
    <dbReference type="NCBI Taxonomy" id="478820"/>
    <lineage>
        <taxon>Eukaryota</taxon>
        <taxon>Sar</taxon>
        <taxon>Stramenopiles</taxon>
        <taxon>Bigyra</taxon>
        <taxon>Opalozoa</taxon>
        <taxon>Opalinata</taxon>
        <taxon>Blastocystidae</taxon>
        <taxon>Blastocystis</taxon>
    </lineage>
</organism>
<dbReference type="InterPro" id="IPR020796">
    <property type="entry name" value="ORC5"/>
</dbReference>
<dbReference type="Proteomes" id="UP000078348">
    <property type="component" value="Unassembled WGS sequence"/>
</dbReference>
<protein>
    <submittedName>
        <fullName evidence="2">Origin recognition complex subunit 5-like protein</fullName>
    </submittedName>
</protein>
<dbReference type="GO" id="GO:0006270">
    <property type="term" value="P:DNA replication initiation"/>
    <property type="evidence" value="ECO:0007669"/>
    <property type="project" value="TreeGrafter"/>
</dbReference>
<keyword evidence="3" id="KW-1185">Reference proteome</keyword>
<dbReference type="STRING" id="478820.A0A196SE63"/>
<accession>A0A196SE63</accession>
<dbReference type="EMBL" id="LXWW01000149">
    <property type="protein sequence ID" value="OAO15350.1"/>
    <property type="molecule type" value="Genomic_DNA"/>
</dbReference>
<reference evidence="2 3" key="1">
    <citation type="submission" date="2016-05" db="EMBL/GenBank/DDBJ databases">
        <title>Nuclear genome of Blastocystis sp. subtype 1 NandII.</title>
        <authorList>
            <person name="Gentekaki E."/>
            <person name="Curtis B."/>
            <person name="Stairs C."/>
            <person name="Eme L."/>
            <person name="Herman E."/>
            <person name="Klimes V."/>
            <person name="Arias M.C."/>
            <person name="Elias M."/>
            <person name="Hilliou F."/>
            <person name="Klute M."/>
            <person name="Malik S.-B."/>
            <person name="Pightling A."/>
            <person name="Rachubinski R."/>
            <person name="Salas D."/>
            <person name="Schlacht A."/>
            <person name="Suga H."/>
            <person name="Archibald J."/>
            <person name="Ball S.G."/>
            <person name="Clark G."/>
            <person name="Dacks J."/>
            <person name="Van Der Giezen M."/>
            <person name="Tsaousis A."/>
            <person name="Roger A."/>
        </authorList>
    </citation>
    <scope>NUCLEOTIDE SEQUENCE [LARGE SCALE GENOMIC DNA]</scope>
    <source>
        <strain evidence="3">ATCC 50177 / NandII</strain>
    </source>
</reference>
<dbReference type="AlphaFoldDB" id="A0A196SE63"/>
<proteinExistence type="predicted"/>
<sequence length="403" mass="45031">MNGSYPYWEKELNTVAALVSNISPDYPICVTGIPSIERRCSVEGVLKAKGIDYYLHSCSSHSTLRSILFELCRHLMKRLDSSCTNKSTGELLLDLQEGSSQYFDRMERKKCFYVLFDTCEKLESDVFEMVSLLAAKVSALGVIMLAVSFDAYKPNCSFIVHLPVLSDEETESVLSKDLGEAQSSLTDMIVRGVVRFFATETHSLSELRSLRDMALSSCITNGYNTQEDIDQCMKELQSSLFVNIMPIFTDRMASIEDRSGTIPVRDFCGIDISLNAKLLLIASYFCSVYPESEDARLFGRDDELRTNAAATAPGKPTLFSVHRLVALYQTMKLSLFPDSKSVTNYYGLVLSQLSLLTRLGLLTQVGVKGRAISLNQLLYRCNMKKDYVVSIAKNIGFDVSPFL</sequence>
<dbReference type="PANTHER" id="PTHR12705:SF0">
    <property type="entry name" value="ORIGIN RECOGNITION COMPLEX SUBUNIT 5"/>
    <property type="match status" value="1"/>
</dbReference>
<gene>
    <name evidence="2" type="ORF">AV274_2938</name>
</gene>
<name>A0A196SE63_BLAHN</name>
<dbReference type="InterPro" id="IPR047088">
    <property type="entry name" value="ORC5_C"/>
</dbReference>
<evidence type="ECO:0000313" key="3">
    <source>
        <dbReference type="Proteomes" id="UP000078348"/>
    </source>
</evidence>
<evidence type="ECO:0000259" key="1">
    <source>
        <dbReference type="Pfam" id="PF14630"/>
    </source>
</evidence>